<dbReference type="EMBL" id="QUAH01000001">
    <property type="protein sequence ID" value="RFT17111.1"/>
    <property type="molecule type" value="Genomic_DNA"/>
</dbReference>
<evidence type="ECO:0000313" key="2">
    <source>
        <dbReference type="Proteomes" id="UP000257323"/>
    </source>
</evidence>
<gene>
    <name evidence="1" type="ORF">OP8BY_1053</name>
</gene>
<reference evidence="1 2" key="1">
    <citation type="submission" date="2018-08" db="EMBL/GenBank/DDBJ databases">
        <title>Genome analysis of the thermophilic bacterium of the candidate phylum Aminicenantes from deep subsurface aquifer revealed its physiology and ecological role.</title>
        <authorList>
            <person name="Kadnikov V.V."/>
            <person name="Mardanov A.V."/>
            <person name="Beletsky A.V."/>
            <person name="Karnachuk O.V."/>
            <person name="Ravin N.V."/>
        </authorList>
    </citation>
    <scope>NUCLEOTIDE SEQUENCE [LARGE SCALE GENOMIC DNA]</scope>
    <source>
        <strain evidence="1">BY38</strain>
    </source>
</reference>
<dbReference type="AlphaFoldDB" id="A0A3E2BQX4"/>
<dbReference type="Proteomes" id="UP000257323">
    <property type="component" value="Unassembled WGS sequence"/>
</dbReference>
<proteinExistence type="predicted"/>
<accession>A0A3E2BQX4</accession>
<organism evidence="1 2">
    <name type="scientific">Candidatus Saccharicenans subterraneus</name>
    <dbReference type="NCBI Taxonomy" id="2508984"/>
    <lineage>
        <taxon>Bacteria</taxon>
        <taxon>Candidatus Aminicenantota</taxon>
        <taxon>Candidatus Aminicenantia</taxon>
        <taxon>Candidatus Aminicenantales</taxon>
        <taxon>Candidatus Saccharicenantaceae</taxon>
        <taxon>Candidatus Saccharicenans</taxon>
    </lineage>
</organism>
<sequence length="46" mass="5203">MSTRNEGKKSLPAIFPTRDHPLPANRQNLGILPRLNLVCRAGWHII</sequence>
<name>A0A3E2BQX4_9BACT</name>
<evidence type="ECO:0000313" key="1">
    <source>
        <dbReference type="EMBL" id="RFT17111.1"/>
    </source>
</evidence>
<protein>
    <submittedName>
        <fullName evidence="1">Uncharacterized protein</fullName>
    </submittedName>
</protein>
<comment type="caution">
    <text evidence="1">The sequence shown here is derived from an EMBL/GenBank/DDBJ whole genome shotgun (WGS) entry which is preliminary data.</text>
</comment>